<name>A0A164NI59_9AGAM</name>
<feature type="region of interest" description="Disordered" evidence="1">
    <location>
        <begin position="1"/>
        <end position="27"/>
    </location>
</feature>
<protein>
    <submittedName>
        <fullName evidence="2">Uncharacterized protein</fullName>
    </submittedName>
</protein>
<dbReference type="Proteomes" id="UP000076722">
    <property type="component" value="Unassembled WGS sequence"/>
</dbReference>
<feature type="compositionally biased region" description="Polar residues" evidence="1">
    <location>
        <begin position="1"/>
        <end position="10"/>
    </location>
</feature>
<keyword evidence="3" id="KW-1185">Reference proteome</keyword>
<organism evidence="2 3">
    <name type="scientific">Sistotremastrum niveocremeum HHB9708</name>
    <dbReference type="NCBI Taxonomy" id="1314777"/>
    <lineage>
        <taxon>Eukaryota</taxon>
        <taxon>Fungi</taxon>
        <taxon>Dikarya</taxon>
        <taxon>Basidiomycota</taxon>
        <taxon>Agaricomycotina</taxon>
        <taxon>Agaricomycetes</taxon>
        <taxon>Sistotremastrales</taxon>
        <taxon>Sistotremastraceae</taxon>
        <taxon>Sertulicium</taxon>
        <taxon>Sertulicium niveocremeum</taxon>
    </lineage>
</organism>
<evidence type="ECO:0000313" key="3">
    <source>
        <dbReference type="Proteomes" id="UP000076722"/>
    </source>
</evidence>
<gene>
    <name evidence="2" type="ORF">SISNIDRAFT_298105</name>
</gene>
<accession>A0A164NI59</accession>
<proteinExistence type="predicted"/>
<reference evidence="2 3" key="1">
    <citation type="journal article" date="2016" name="Mol. Biol. Evol.">
        <title>Comparative Genomics of Early-Diverging Mushroom-Forming Fungi Provides Insights into the Origins of Lignocellulose Decay Capabilities.</title>
        <authorList>
            <person name="Nagy L.G."/>
            <person name="Riley R."/>
            <person name="Tritt A."/>
            <person name="Adam C."/>
            <person name="Daum C."/>
            <person name="Floudas D."/>
            <person name="Sun H."/>
            <person name="Yadav J.S."/>
            <person name="Pangilinan J."/>
            <person name="Larsson K.H."/>
            <person name="Matsuura K."/>
            <person name="Barry K."/>
            <person name="Labutti K."/>
            <person name="Kuo R."/>
            <person name="Ohm R.A."/>
            <person name="Bhattacharya S.S."/>
            <person name="Shirouzu T."/>
            <person name="Yoshinaga Y."/>
            <person name="Martin F.M."/>
            <person name="Grigoriev I.V."/>
            <person name="Hibbett D.S."/>
        </authorList>
    </citation>
    <scope>NUCLEOTIDE SEQUENCE [LARGE SCALE GENOMIC DNA]</scope>
    <source>
        <strain evidence="2 3">HHB9708</strain>
    </source>
</reference>
<sequence>MPVNVQSKKQTAGEDMSIEKRHETGAADHRAITTLKKKRATYLATNATHADHTSLKHLAGRRIKSKGHNRPRRSALQDLIESLQQQAISIGAQVHWFEFGEDHRCQWEVTGRGACASRWKSRSAHARHLVGHLLRLVRKTLQCPKCQARFDSGRIDSIKRHCKSRHRPWASKACGWGDRDLPGFIVDLAEVRQFLLYSRTSL</sequence>
<feature type="compositionally biased region" description="Basic and acidic residues" evidence="1">
    <location>
        <begin position="17"/>
        <end position="27"/>
    </location>
</feature>
<evidence type="ECO:0000313" key="2">
    <source>
        <dbReference type="EMBL" id="KZS87728.1"/>
    </source>
</evidence>
<dbReference type="AlphaFoldDB" id="A0A164NI59"/>
<evidence type="ECO:0000256" key="1">
    <source>
        <dbReference type="SAM" id="MobiDB-lite"/>
    </source>
</evidence>
<dbReference type="EMBL" id="KV419445">
    <property type="protein sequence ID" value="KZS87728.1"/>
    <property type="molecule type" value="Genomic_DNA"/>
</dbReference>